<feature type="region of interest" description="Disordered" evidence="1">
    <location>
        <begin position="531"/>
        <end position="564"/>
    </location>
</feature>
<accession>A0AAW0SD34</accession>
<feature type="region of interest" description="Disordered" evidence="1">
    <location>
        <begin position="695"/>
        <end position="733"/>
    </location>
</feature>
<feature type="region of interest" description="Disordered" evidence="1">
    <location>
        <begin position="445"/>
        <end position="488"/>
    </location>
</feature>
<feature type="compositionally biased region" description="Polar residues" evidence="1">
    <location>
        <begin position="712"/>
        <end position="722"/>
    </location>
</feature>
<proteinExistence type="predicted"/>
<evidence type="ECO:0000256" key="1">
    <source>
        <dbReference type="SAM" id="MobiDB-lite"/>
    </source>
</evidence>
<sequence length="762" mass="84749">MMVVPLWKHFVWKEPPATLPLEQARVLFHHVFAAFIFNYSEYWLCCGYCRTVTVLSPTTCRLQETVVLPVCGTCIVVVVVIDEFLVKEVMLVKIVMVKGCDDSDLLVVEVVSVKMLMVVMSCGEEYVSHSLSVLQESGHLQLREELMSLINFPGAFLGHFSLLAKKRRKKVEGISLRSLNRAASQYKKAIQQRQKRAQNTSKAATITSFKDIDQETQKDGPFDSEKDFCDHTESNDKVDGKRGSIEGNKDKGRGKQNEVQEKAKSVEQQCDETDIEKQMESTQEERESEEQVLNIIGQGKQEEATSESLEIDVGSVFNQDDSQSSLDILTAGQRERFCDSSPDESAPVSQSGQGFFLTQTRETDEFLLSPDNKEPGSPEHADIKEISQDELKELDLGDLGRYLVVKLVELHYSEFFKNEQNSSELHNWHSDETLDRLLESMSVYQGPEESSIATTEEEKGRQRHGQSGTCSSVTITRKKTRGTTRRSRVAHYPASWFEGFFLPAIGNNTASKRKDTDGHQTRFKIPAVLPSAPVTKKTSRRSKKVLGDSENVLKNNNHHSVGADSQLALPAFGNNTASKSKDTDGHQTRFKIAEAVLPSAPVTKKTSRKSKVLGDSENVLKNNNHHSVGADSQYATQADWLKDLSLPENLSITICNQVQRLSNIQITLCCTPGSDGTSSTNKGIKVEVQFFDQHSVTGGGAGQDDSGDLRQSMESPKGSTPHRSPPSARKWKHFEDDSLGRSQGCASSFVMLLCAKVFSHQP</sequence>
<reference evidence="2 3" key="1">
    <citation type="submission" date="2023-03" db="EMBL/GenBank/DDBJ databases">
        <title>High-quality genome of Scylla paramamosain provides insights in environmental adaptation.</title>
        <authorList>
            <person name="Zhang L."/>
        </authorList>
    </citation>
    <scope>NUCLEOTIDE SEQUENCE [LARGE SCALE GENOMIC DNA]</scope>
    <source>
        <strain evidence="2">LZ_2023a</strain>
        <tissue evidence="2">Muscle</tissue>
    </source>
</reference>
<gene>
    <name evidence="2" type="ORF">O3P69_009722</name>
</gene>
<feature type="compositionally biased region" description="Basic and acidic residues" evidence="1">
    <location>
        <begin position="210"/>
        <end position="265"/>
    </location>
</feature>
<name>A0AAW0SD34_SCYPA</name>
<comment type="caution">
    <text evidence="2">The sequence shown here is derived from an EMBL/GenBank/DDBJ whole genome shotgun (WGS) entry which is preliminary data.</text>
</comment>
<evidence type="ECO:0000313" key="3">
    <source>
        <dbReference type="Proteomes" id="UP001487740"/>
    </source>
</evidence>
<dbReference type="AlphaFoldDB" id="A0AAW0SD34"/>
<keyword evidence="3" id="KW-1185">Reference proteome</keyword>
<feature type="compositionally biased region" description="Basic residues" evidence="1">
    <location>
        <begin position="476"/>
        <end position="488"/>
    </location>
</feature>
<dbReference type="EMBL" id="JARAKH010001272">
    <property type="protein sequence ID" value="KAK8373255.1"/>
    <property type="molecule type" value="Genomic_DNA"/>
</dbReference>
<evidence type="ECO:0000313" key="2">
    <source>
        <dbReference type="EMBL" id="KAK8373255.1"/>
    </source>
</evidence>
<organism evidence="2 3">
    <name type="scientific">Scylla paramamosain</name>
    <name type="common">Mud crab</name>
    <dbReference type="NCBI Taxonomy" id="85552"/>
    <lineage>
        <taxon>Eukaryota</taxon>
        <taxon>Metazoa</taxon>
        <taxon>Ecdysozoa</taxon>
        <taxon>Arthropoda</taxon>
        <taxon>Crustacea</taxon>
        <taxon>Multicrustacea</taxon>
        <taxon>Malacostraca</taxon>
        <taxon>Eumalacostraca</taxon>
        <taxon>Eucarida</taxon>
        <taxon>Decapoda</taxon>
        <taxon>Pleocyemata</taxon>
        <taxon>Brachyura</taxon>
        <taxon>Eubrachyura</taxon>
        <taxon>Portunoidea</taxon>
        <taxon>Portunidae</taxon>
        <taxon>Portuninae</taxon>
        <taxon>Scylla</taxon>
    </lineage>
</organism>
<feature type="region of interest" description="Disordered" evidence="1">
    <location>
        <begin position="192"/>
        <end position="275"/>
    </location>
</feature>
<dbReference type="Proteomes" id="UP001487740">
    <property type="component" value="Unassembled WGS sequence"/>
</dbReference>
<feature type="region of interest" description="Disordered" evidence="1">
    <location>
        <begin position="601"/>
        <end position="630"/>
    </location>
</feature>
<protein>
    <submittedName>
        <fullName evidence="2">Uncharacterized protein</fullName>
    </submittedName>
</protein>
<feature type="compositionally biased region" description="Polar residues" evidence="1">
    <location>
        <begin position="199"/>
        <end position="208"/>
    </location>
</feature>